<dbReference type="RefSeq" id="WP_071544489.1">
    <property type="nucleotide sequence ID" value="NZ_LKAQ01000001.1"/>
</dbReference>
<dbReference type="AlphaFoldDB" id="A0A1J5N8H4"/>
<proteinExistence type="predicted"/>
<dbReference type="Proteomes" id="UP000181901">
    <property type="component" value="Unassembled WGS sequence"/>
</dbReference>
<evidence type="ECO:0000313" key="3">
    <source>
        <dbReference type="Proteomes" id="UP000181901"/>
    </source>
</evidence>
<evidence type="ECO:0000313" key="2">
    <source>
        <dbReference type="EMBL" id="OIQ51931.1"/>
    </source>
</evidence>
<dbReference type="OrthoDB" id="5461017at2"/>
<feature type="coiled-coil region" evidence="1">
    <location>
        <begin position="30"/>
        <end position="64"/>
    </location>
</feature>
<protein>
    <submittedName>
        <fullName evidence="2">Uncharacterized protein</fullName>
    </submittedName>
</protein>
<gene>
    <name evidence="2" type="ORF">BerOc1_00397</name>
</gene>
<organism evidence="2 3">
    <name type="scientific">Pseudodesulfovibrio hydrargyri</name>
    <dbReference type="NCBI Taxonomy" id="2125990"/>
    <lineage>
        <taxon>Bacteria</taxon>
        <taxon>Pseudomonadati</taxon>
        <taxon>Thermodesulfobacteriota</taxon>
        <taxon>Desulfovibrionia</taxon>
        <taxon>Desulfovibrionales</taxon>
        <taxon>Desulfovibrionaceae</taxon>
    </lineage>
</organism>
<keyword evidence="1" id="KW-0175">Coiled coil</keyword>
<dbReference type="EMBL" id="LKAQ01000001">
    <property type="protein sequence ID" value="OIQ51931.1"/>
    <property type="molecule type" value="Genomic_DNA"/>
</dbReference>
<accession>A0A1J5N8H4</accession>
<name>A0A1J5N8H4_9BACT</name>
<reference evidence="2 3" key="1">
    <citation type="submission" date="2015-09" db="EMBL/GenBank/DDBJ databases">
        <title>Genome of Desulfovibrio dechloracetivorans BerOc1, a mercury methylating strain isolated from highly hydrocarbons and metals contaminated coastal sediments.</title>
        <authorList>
            <person name="Goni Urriza M."/>
            <person name="Gassie C."/>
            <person name="Bouchez O."/>
            <person name="Klopp C."/>
            <person name="Ranchou-Peyruse A."/>
            <person name="Remy G."/>
        </authorList>
    </citation>
    <scope>NUCLEOTIDE SEQUENCE [LARGE SCALE GENOMIC DNA]</scope>
    <source>
        <strain evidence="2 3">BerOc1</strain>
    </source>
</reference>
<evidence type="ECO:0000256" key="1">
    <source>
        <dbReference type="SAM" id="Coils"/>
    </source>
</evidence>
<keyword evidence="3" id="KW-1185">Reference proteome</keyword>
<sequence>MFSTLFQATGFKRALDLFEAGRFDEGKALLKSLQDEFLAVCDENEALKKQLAEVAEVLDLAEKIQFDGQKYWLDEDGERKGPFCQVCYDRDGLLVHLHRRENHWECQSCHGLYILPRESEKGPQKKPRLRTTLDKTVPLFLEQEMS</sequence>
<comment type="caution">
    <text evidence="2">The sequence shown here is derived from an EMBL/GenBank/DDBJ whole genome shotgun (WGS) entry which is preliminary data.</text>
</comment>